<dbReference type="EMBL" id="JACGWK010000007">
    <property type="protein sequence ID" value="KAL0342960.1"/>
    <property type="molecule type" value="Genomic_DNA"/>
</dbReference>
<protein>
    <submittedName>
        <fullName evidence="1">Uncharacterized protein</fullName>
    </submittedName>
</protein>
<sequence length="81" mass="9348">MFIIDNINSTLRGSLDDGVVQSSQQENLKMQEKHRAKGLIFIVLQQDKLTPVDPANKERTNKELPEIWRSLKKEGWNSANR</sequence>
<accession>A0AAW2NGM8</accession>
<proteinExistence type="predicted"/>
<reference evidence="1" key="1">
    <citation type="submission" date="2020-06" db="EMBL/GenBank/DDBJ databases">
        <authorList>
            <person name="Li T."/>
            <person name="Hu X."/>
            <person name="Zhang T."/>
            <person name="Song X."/>
            <person name="Zhang H."/>
            <person name="Dai N."/>
            <person name="Sheng W."/>
            <person name="Hou X."/>
            <person name="Wei L."/>
        </authorList>
    </citation>
    <scope>NUCLEOTIDE SEQUENCE</scope>
    <source>
        <strain evidence="1">G01</strain>
        <tissue evidence="1">Leaf</tissue>
    </source>
</reference>
<gene>
    <name evidence="1" type="ORF">Sangu_1183400</name>
</gene>
<reference evidence="1" key="2">
    <citation type="journal article" date="2024" name="Plant">
        <title>Genomic evolution and insights into agronomic trait innovations of Sesamum species.</title>
        <authorList>
            <person name="Miao H."/>
            <person name="Wang L."/>
            <person name="Qu L."/>
            <person name="Liu H."/>
            <person name="Sun Y."/>
            <person name="Le M."/>
            <person name="Wang Q."/>
            <person name="Wei S."/>
            <person name="Zheng Y."/>
            <person name="Lin W."/>
            <person name="Duan Y."/>
            <person name="Cao H."/>
            <person name="Xiong S."/>
            <person name="Wang X."/>
            <person name="Wei L."/>
            <person name="Li C."/>
            <person name="Ma Q."/>
            <person name="Ju M."/>
            <person name="Zhao R."/>
            <person name="Li G."/>
            <person name="Mu C."/>
            <person name="Tian Q."/>
            <person name="Mei H."/>
            <person name="Zhang T."/>
            <person name="Gao T."/>
            <person name="Zhang H."/>
        </authorList>
    </citation>
    <scope>NUCLEOTIDE SEQUENCE</scope>
    <source>
        <strain evidence="1">G01</strain>
    </source>
</reference>
<name>A0AAW2NGM8_9LAMI</name>
<evidence type="ECO:0000313" key="1">
    <source>
        <dbReference type="EMBL" id="KAL0342960.1"/>
    </source>
</evidence>
<comment type="caution">
    <text evidence="1">The sequence shown here is derived from an EMBL/GenBank/DDBJ whole genome shotgun (WGS) entry which is preliminary data.</text>
</comment>
<dbReference type="AlphaFoldDB" id="A0AAW2NGM8"/>
<organism evidence="1">
    <name type="scientific">Sesamum angustifolium</name>
    <dbReference type="NCBI Taxonomy" id="2727405"/>
    <lineage>
        <taxon>Eukaryota</taxon>
        <taxon>Viridiplantae</taxon>
        <taxon>Streptophyta</taxon>
        <taxon>Embryophyta</taxon>
        <taxon>Tracheophyta</taxon>
        <taxon>Spermatophyta</taxon>
        <taxon>Magnoliopsida</taxon>
        <taxon>eudicotyledons</taxon>
        <taxon>Gunneridae</taxon>
        <taxon>Pentapetalae</taxon>
        <taxon>asterids</taxon>
        <taxon>lamiids</taxon>
        <taxon>Lamiales</taxon>
        <taxon>Pedaliaceae</taxon>
        <taxon>Sesamum</taxon>
    </lineage>
</organism>